<dbReference type="InterPro" id="IPR017938">
    <property type="entry name" value="Riboflavin_synthase-like_b-brl"/>
</dbReference>
<dbReference type="Pfam" id="PF00111">
    <property type="entry name" value="Fer2"/>
    <property type="match status" value="1"/>
</dbReference>
<comment type="cofactor">
    <cofactor evidence="1">
        <name>[2Fe-2S] cluster</name>
        <dbReference type="ChEBI" id="CHEBI:190135"/>
    </cofactor>
</comment>
<dbReference type="InterPro" id="IPR001709">
    <property type="entry name" value="Flavoprot_Pyr_Nucl_cyt_Rdtase"/>
</dbReference>
<organism evidence="4 5">
    <name type="scientific">Mangrovimicrobium sediminis</name>
    <dbReference type="NCBI Taxonomy" id="2562682"/>
    <lineage>
        <taxon>Bacteria</taxon>
        <taxon>Pseudomonadati</taxon>
        <taxon>Pseudomonadota</taxon>
        <taxon>Gammaproteobacteria</taxon>
        <taxon>Cellvibrionales</taxon>
        <taxon>Halieaceae</taxon>
        <taxon>Mangrovimicrobium</taxon>
    </lineage>
</organism>
<dbReference type="SUPFAM" id="SSF52343">
    <property type="entry name" value="Ferredoxin reductase-like, C-terminal NADP-linked domain"/>
    <property type="match status" value="1"/>
</dbReference>
<dbReference type="RefSeq" id="WP_135441218.1">
    <property type="nucleotide sequence ID" value="NZ_SRLE01000004.1"/>
</dbReference>
<dbReference type="Gene3D" id="2.40.30.10">
    <property type="entry name" value="Translation factors"/>
    <property type="match status" value="1"/>
</dbReference>
<dbReference type="PROSITE" id="PS51384">
    <property type="entry name" value="FAD_FR"/>
    <property type="match status" value="1"/>
</dbReference>
<dbReference type="PROSITE" id="PS51085">
    <property type="entry name" value="2FE2S_FER_2"/>
    <property type="match status" value="1"/>
</dbReference>
<dbReference type="Pfam" id="PF00175">
    <property type="entry name" value="NAD_binding_1"/>
    <property type="match status" value="1"/>
</dbReference>
<dbReference type="InterPro" id="IPR017927">
    <property type="entry name" value="FAD-bd_FR_type"/>
</dbReference>
<keyword evidence="5" id="KW-1185">Reference proteome</keyword>
<dbReference type="Gene3D" id="3.40.50.80">
    <property type="entry name" value="Nucleotide-binding domain of ferredoxin-NADP reductase (FNR) module"/>
    <property type="match status" value="1"/>
</dbReference>
<evidence type="ECO:0000313" key="4">
    <source>
        <dbReference type="EMBL" id="TGD75077.1"/>
    </source>
</evidence>
<evidence type="ECO:0000259" key="2">
    <source>
        <dbReference type="PROSITE" id="PS51085"/>
    </source>
</evidence>
<dbReference type="InterPro" id="IPR012675">
    <property type="entry name" value="Beta-grasp_dom_sf"/>
</dbReference>
<dbReference type="Proteomes" id="UP000298050">
    <property type="component" value="Unassembled WGS sequence"/>
</dbReference>
<evidence type="ECO:0000256" key="1">
    <source>
        <dbReference type="ARBA" id="ARBA00034078"/>
    </source>
</evidence>
<feature type="domain" description="2Fe-2S ferredoxin-type" evidence="2">
    <location>
        <begin position="1"/>
        <end position="87"/>
    </location>
</feature>
<dbReference type="GO" id="GO:0016491">
    <property type="term" value="F:oxidoreductase activity"/>
    <property type="evidence" value="ECO:0007669"/>
    <property type="project" value="InterPro"/>
</dbReference>
<dbReference type="EMBL" id="SRLE01000004">
    <property type="protein sequence ID" value="TGD75077.1"/>
    <property type="molecule type" value="Genomic_DNA"/>
</dbReference>
<evidence type="ECO:0000259" key="3">
    <source>
        <dbReference type="PROSITE" id="PS51384"/>
    </source>
</evidence>
<dbReference type="InterPro" id="IPR008333">
    <property type="entry name" value="Cbr1-like_FAD-bd_dom"/>
</dbReference>
<dbReference type="AlphaFoldDB" id="A0A4Z0M6R5"/>
<gene>
    <name evidence="4" type="ORF">E4634_03440</name>
</gene>
<dbReference type="SUPFAM" id="SSF63380">
    <property type="entry name" value="Riboflavin synthase domain-like"/>
    <property type="match status" value="1"/>
</dbReference>
<dbReference type="InterPro" id="IPR036010">
    <property type="entry name" value="2Fe-2S_ferredoxin-like_sf"/>
</dbReference>
<dbReference type="OrthoDB" id="9796486at2"/>
<comment type="caution">
    <text evidence="4">The sequence shown here is derived from an EMBL/GenBank/DDBJ whole genome shotgun (WGS) entry which is preliminary data.</text>
</comment>
<dbReference type="InterPro" id="IPR001041">
    <property type="entry name" value="2Fe-2S_ferredoxin-type"/>
</dbReference>
<reference evidence="4 5" key="1">
    <citation type="submission" date="2019-04" db="EMBL/GenBank/DDBJ databases">
        <title>Taxonomy of novel Haliea sp. from mangrove soil of West Coast of India.</title>
        <authorList>
            <person name="Verma A."/>
            <person name="Kumar P."/>
            <person name="Krishnamurthi S."/>
        </authorList>
    </citation>
    <scope>NUCLEOTIDE SEQUENCE [LARGE SCALE GENOMIC DNA]</scope>
    <source>
        <strain evidence="4 5">SAOS-164</strain>
    </source>
</reference>
<dbReference type="PRINTS" id="PR00371">
    <property type="entry name" value="FPNCR"/>
</dbReference>
<sequence length="317" mass="35412">MPVITCQERRIACGDDDVLHSLERAGIEIPSSCRTGHCQSCLAQLKQGELTARAQRGLNERQRALNYFLTCQYRPRDDIEIELLDTHSRRHATLVEKHVLDSRVLRVRLEAEVDWRAGQYLTLWRNTKRGRVYSIASLPAEGCIELHMRRRGGQISGWVEHQLQVGEECAISLPRGDCYYSPAMPGQPLVLVGIGTGLSPVYGVLKQALADGHHGEITLYACAGEPGQLYLLRELRALDDDAGRLNIIPVVRRQAAQLDGALQADITQLLAHNHPSLRGHLVYLCGTPALVAHLQYQSFMQGAHHSDIFCDPFEFAQ</sequence>
<name>A0A4Z0M6R5_9GAMM</name>
<dbReference type="SUPFAM" id="SSF54292">
    <property type="entry name" value="2Fe-2S ferredoxin-like"/>
    <property type="match status" value="1"/>
</dbReference>
<dbReference type="InterPro" id="IPR050415">
    <property type="entry name" value="MRET"/>
</dbReference>
<dbReference type="CDD" id="cd00207">
    <property type="entry name" value="fer2"/>
    <property type="match status" value="1"/>
</dbReference>
<evidence type="ECO:0000313" key="5">
    <source>
        <dbReference type="Proteomes" id="UP000298050"/>
    </source>
</evidence>
<proteinExistence type="predicted"/>
<dbReference type="PANTHER" id="PTHR47354">
    <property type="entry name" value="NADH OXIDOREDUCTASE HCR"/>
    <property type="match status" value="1"/>
</dbReference>
<protein>
    <submittedName>
        <fullName evidence="4">2Fe-2S iron-sulfur cluster binding domain-containing protein</fullName>
    </submittedName>
</protein>
<dbReference type="Pfam" id="PF00970">
    <property type="entry name" value="FAD_binding_6"/>
    <property type="match status" value="1"/>
</dbReference>
<dbReference type="Gene3D" id="3.10.20.30">
    <property type="match status" value="1"/>
</dbReference>
<feature type="domain" description="FAD-binding FR-type" evidence="3">
    <location>
        <begin position="87"/>
        <end position="181"/>
    </location>
</feature>
<dbReference type="PANTHER" id="PTHR47354:SF5">
    <property type="entry name" value="PROTEIN RFBI"/>
    <property type="match status" value="1"/>
</dbReference>
<dbReference type="InterPro" id="IPR039261">
    <property type="entry name" value="FNR_nucleotide-bd"/>
</dbReference>
<dbReference type="InterPro" id="IPR001433">
    <property type="entry name" value="OxRdtase_FAD/NAD-bd"/>
</dbReference>
<dbReference type="GO" id="GO:0051536">
    <property type="term" value="F:iron-sulfur cluster binding"/>
    <property type="evidence" value="ECO:0007669"/>
    <property type="project" value="InterPro"/>
</dbReference>
<dbReference type="PRINTS" id="PR00410">
    <property type="entry name" value="PHEHYDRXLASE"/>
</dbReference>
<accession>A0A4Z0M6R5</accession>